<evidence type="ECO:0000313" key="2">
    <source>
        <dbReference type="EMBL" id="SEB56443.1"/>
    </source>
</evidence>
<dbReference type="Proteomes" id="UP000198742">
    <property type="component" value="Unassembled WGS sequence"/>
</dbReference>
<accession>A0A1H4KDH4</accession>
<protein>
    <recommendedName>
        <fullName evidence="4">Capsular polysaccharide biosynthesis protein</fullName>
    </recommendedName>
</protein>
<sequence>MTTRDLISAALRRWYVMLVGALVTLGFVYVSTHQPTVYWTQFNVLLIGPKIDQFPNYLENSRYTLFPLVGVVANDLNDGDPVMVTASTDTNMVGQGISDGIQVRVPNLGTQWRRTMTANYLDVQVAGATPDEVTERAKEAVESVAKALVERQDEIGISPALRVTSVAATDDPTVFAMDGSRMRATAATGASGAAVTISLVYWLERRRAKRRARA</sequence>
<keyword evidence="3" id="KW-1185">Reference proteome</keyword>
<dbReference type="OrthoDB" id="5179260at2"/>
<gene>
    <name evidence="2" type="ORF">SAMN04489844_0538</name>
</gene>
<proteinExistence type="predicted"/>
<evidence type="ECO:0000256" key="1">
    <source>
        <dbReference type="SAM" id="Phobius"/>
    </source>
</evidence>
<keyword evidence="1" id="KW-0472">Membrane</keyword>
<keyword evidence="1" id="KW-0812">Transmembrane</keyword>
<dbReference type="STRING" id="402596.SAMN04489844_0538"/>
<dbReference type="EMBL" id="FNRT01000002">
    <property type="protein sequence ID" value="SEB56443.1"/>
    <property type="molecule type" value="Genomic_DNA"/>
</dbReference>
<reference evidence="3" key="1">
    <citation type="submission" date="2016-10" db="EMBL/GenBank/DDBJ databases">
        <authorList>
            <person name="Varghese N."/>
            <person name="Submissions S."/>
        </authorList>
    </citation>
    <scope>NUCLEOTIDE SEQUENCE [LARGE SCALE GENOMIC DNA]</scope>
    <source>
        <strain evidence="3">DSM 22017</strain>
    </source>
</reference>
<feature type="transmembrane region" description="Helical" evidence="1">
    <location>
        <begin position="12"/>
        <end position="30"/>
    </location>
</feature>
<evidence type="ECO:0008006" key="4">
    <source>
        <dbReference type="Google" id="ProtNLM"/>
    </source>
</evidence>
<name>A0A1H4KDH4_9ACTN</name>
<feature type="transmembrane region" description="Helical" evidence="1">
    <location>
        <begin position="184"/>
        <end position="203"/>
    </location>
</feature>
<dbReference type="RefSeq" id="WP_090967737.1">
    <property type="nucleotide sequence ID" value="NZ_FNRT01000002.1"/>
</dbReference>
<organism evidence="2 3">
    <name type="scientific">Nocardioides exalbidus</name>
    <dbReference type="NCBI Taxonomy" id="402596"/>
    <lineage>
        <taxon>Bacteria</taxon>
        <taxon>Bacillati</taxon>
        <taxon>Actinomycetota</taxon>
        <taxon>Actinomycetes</taxon>
        <taxon>Propionibacteriales</taxon>
        <taxon>Nocardioidaceae</taxon>
        <taxon>Nocardioides</taxon>
    </lineage>
</organism>
<evidence type="ECO:0000313" key="3">
    <source>
        <dbReference type="Proteomes" id="UP000198742"/>
    </source>
</evidence>
<dbReference type="AlphaFoldDB" id="A0A1H4KDH4"/>
<keyword evidence="1" id="KW-1133">Transmembrane helix</keyword>